<protein>
    <submittedName>
        <fullName evidence="2">Uncharacterized protein</fullName>
    </submittedName>
</protein>
<dbReference type="EMBL" id="FNNQ01000004">
    <property type="protein sequence ID" value="SDW59890.1"/>
    <property type="molecule type" value="Genomic_DNA"/>
</dbReference>
<keyword evidence="1" id="KW-0812">Transmembrane</keyword>
<dbReference type="AlphaFoldDB" id="A0A1H2UUT9"/>
<keyword evidence="3" id="KW-1185">Reference proteome</keyword>
<reference evidence="2 3" key="1">
    <citation type="submission" date="2016-10" db="EMBL/GenBank/DDBJ databases">
        <authorList>
            <person name="de Groot N.N."/>
        </authorList>
    </citation>
    <scope>NUCLEOTIDE SEQUENCE [LARGE SCALE GENOMIC DNA]</scope>
    <source>
        <strain evidence="2 3">DSM 45610</strain>
    </source>
</reference>
<sequence>MEGGFDVVKRFGVRSIGWLLVPALVGATIIVGCQNNQPKKESMKESHQQHEVNGDIREATAGKEHLPSFLNETNSDVKRVYRLAAKHAKTLEKMPCYCGCGESVGHKNNLDCFVHELKKDGKITWDSHGTKCSTCLDVAVKTAELKEKGKSDLEIRKYLDNQYKDSNGKPTPTPMPAS</sequence>
<dbReference type="OrthoDB" id="2654667at2"/>
<proteinExistence type="predicted"/>
<dbReference type="Proteomes" id="UP000198534">
    <property type="component" value="Unassembled WGS sequence"/>
</dbReference>
<evidence type="ECO:0000256" key="1">
    <source>
        <dbReference type="SAM" id="Phobius"/>
    </source>
</evidence>
<evidence type="ECO:0000313" key="2">
    <source>
        <dbReference type="EMBL" id="SDW59890.1"/>
    </source>
</evidence>
<dbReference type="InterPro" id="IPR025673">
    <property type="entry name" value="PCYCGC"/>
</dbReference>
<organism evidence="2 3">
    <name type="scientific">Marininema mesophilum</name>
    <dbReference type="NCBI Taxonomy" id="1048340"/>
    <lineage>
        <taxon>Bacteria</taxon>
        <taxon>Bacillati</taxon>
        <taxon>Bacillota</taxon>
        <taxon>Bacilli</taxon>
        <taxon>Bacillales</taxon>
        <taxon>Thermoactinomycetaceae</taxon>
        <taxon>Marininema</taxon>
    </lineage>
</organism>
<gene>
    <name evidence="2" type="ORF">SAMN05444487_104233</name>
</gene>
<dbReference type="Pfam" id="PF13798">
    <property type="entry name" value="PCYCGC"/>
    <property type="match status" value="1"/>
</dbReference>
<keyword evidence="1" id="KW-0472">Membrane</keyword>
<dbReference type="STRING" id="1048340.SAMN05444487_104233"/>
<accession>A0A1H2UUT9</accession>
<evidence type="ECO:0000313" key="3">
    <source>
        <dbReference type="Proteomes" id="UP000198534"/>
    </source>
</evidence>
<keyword evidence="1" id="KW-1133">Transmembrane helix</keyword>
<feature type="transmembrane region" description="Helical" evidence="1">
    <location>
        <begin position="15"/>
        <end position="33"/>
    </location>
</feature>
<name>A0A1H2UUT9_9BACL</name>